<keyword evidence="3" id="KW-1133">Transmembrane helix</keyword>
<dbReference type="Gene3D" id="2.40.50.100">
    <property type="match status" value="1"/>
</dbReference>
<sequence length="429" mass="47185">MPSTIEHFATSPATRWPWVAASLCVLILVGCLAFIFARPGEYLPDADSLRWVQVQPRLLESRLGLIGRIEASTRQTMVAPFDGVVQHLAVREGQSVERGQLLLRLDTAQLDIQLRRALAELLKAKRDAQDLQGWESNDEVARARRAVTSAELSLNDTVSRLSDTRRLFERGIVPRMEVDALEQQLRLQQVDLAASQSELRTVRSKGRGESLQMVEMELVNAQAHYDGLLALRAQGNLHAPFAGIAMLPQRADETGRVPPLQVGQRVTQGMPLLELVTLENLNAVGRIDESDLHLLQEEMPVEVTGDGFSGLMLQGRVLAIGAQALVSEVYGGGSSYEVVVGIDPLSPDLQQRMRLGMSTRLTVVTYRAENGLAVPVDAVRYGEDGDCFVIYRRELDEPSQRVAVVTGRAVPHGVEVFGLMSGYVELPPT</sequence>
<keyword evidence="5" id="KW-1185">Reference proteome</keyword>
<comment type="subcellular location">
    <subcellularLocation>
        <location evidence="1">Cell envelope</location>
    </subcellularLocation>
</comment>
<evidence type="ECO:0000256" key="3">
    <source>
        <dbReference type="SAM" id="Phobius"/>
    </source>
</evidence>
<dbReference type="GO" id="GO:0030313">
    <property type="term" value="C:cell envelope"/>
    <property type="evidence" value="ECO:0007669"/>
    <property type="project" value="UniProtKB-SubCell"/>
</dbReference>
<name>A0AAQ1HKU1_9PSED</name>
<dbReference type="InterPro" id="IPR050465">
    <property type="entry name" value="UPF0194_transport"/>
</dbReference>
<dbReference type="EMBL" id="FOLS01000005">
    <property type="protein sequence ID" value="SFC42503.1"/>
    <property type="molecule type" value="Genomic_DNA"/>
</dbReference>
<reference evidence="4 5" key="1">
    <citation type="submission" date="2016-10" db="EMBL/GenBank/DDBJ databases">
        <authorList>
            <person name="Varghese N."/>
            <person name="Submissions S."/>
        </authorList>
    </citation>
    <scope>NUCLEOTIDE SEQUENCE [LARGE SCALE GENOMIC DNA]</scope>
    <source>
        <strain evidence="4 5">LMG 18378</strain>
    </source>
</reference>
<protein>
    <submittedName>
        <fullName evidence="4">Multidrug resistance efflux pump</fullName>
    </submittedName>
</protein>
<dbReference type="SUPFAM" id="SSF111369">
    <property type="entry name" value="HlyD-like secretion proteins"/>
    <property type="match status" value="1"/>
</dbReference>
<proteinExistence type="predicted"/>
<evidence type="ECO:0000313" key="5">
    <source>
        <dbReference type="Proteomes" id="UP000183385"/>
    </source>
</evidence>
<keyword evidence="3" id="KW-0472">Membrane</keyword>
<dbReference type="AlphaFoldDB" id="A0AAQ1HKU1"/>
<gene>
    <name evidence="4" type="ORF">SAMN05216577_105210</name>
</gene>
<feature type="transmembrane region" description="Helical" evidence="3">
    <location>
        <begin position="16"/>
        <end position="37"/>
    </location>
</feature>
<dbReference type="Proteomes" id="UP000183385">
    <property type="component" value="Unassembled WGS sequence"/>
</dbReference>
<evidence type="ECO:0000256" key="2">
    <source>
        <dbReference type="ARBA" id="ARBA00023054"/>
    </source>
</evidence>
<comment type="caution">
    <text evidence="4">The sequence shown here is derived from an EMBL/GenBank/DDBJ whole genome shotgun (WGS) entry which is preliminary data.</text>
</comment>
<organism evidence="4 5">
    <name type="scientific">Pseudomonas citronellolis</name>
    <dbReference type="NCBI Taxonomy" id="53408"/>
    <lineage>
        <taxon>Bacteria</taxon>
        <taxon>Pseudomonadati</taxon>
        <taxon>Pseudomonadota</taxon>
        <taxon>Gammaproteobacteria</taxon>
        <taxon>Pseudomonadales</taxon>
        <taxon>Pseudomonadaceae</taxon>
        <taxon>Pseudomonas</taxon>
    </lineage>
</organism>
<evidence type="ECO:0000256" key="1">
    <source>
        <dbReference type="ARBA" id="ARBA00004196"/>
    </source>
</evidence>
<keyword evidence="3" id="KW-0812">Transmembrane</keyword>
<accession>A0AAQ1HKU1</accession>
<dbReference type="Gene3D" id="2.40.30.170">
    <property type="match status" value="1"/>
</dbReference>
<evidence type="ECO:0000313" key="4">
    <source>
        <dbReference type="EMBL" id="SFC42503.1"/>
    </source>
</evidence>
<keyword evidence="2" id="KW-0175">Coiled coil</keyword>
<dbReference type="PANTHER" id="PTHR32347">
    <property type="entry name" value="EFFLUX SYSTEM COMPONENT YKNX-RELATED"/>
    <property type="match status" value="1"/>
</dbReference>